<proteinExistence type="predicted"/>
<keyword evidence="1" id="KW-0732">Signal</keyword>
<protein>
    <submittedName>
        <fullName evidence="2">Adhesin</fullName>
    </submittedName>
</protein>
<evidence type="ECO:0000313" key="2">
    <source>
        <dbReference type="EMBL" id="NKN34723.1"/>
    </source>
</evidence>
<reference evidence="2 3" key="1">
    <citation type="submission" date="2020-04" db="EMBL/GenBank/DDBJ databases">
        <title>Draft Whole-Genome sequence of Marichromatium bheemlicum DSM 18632, type strain.</title>
        <authorList>
            <person name="Kyndt J.A."/>
            <person name="Meyer T.E."/>
        </authorList>
    </citation>
    <scope>NUCLEOTIDE SEQUENCE [LARGE SCALE GENOMIC DNA]</scope>
    <source>
        <strain evidence="2 3">DSM 18632</strain>
    </source>
</reference>
<evidence type="ECO:0000313" key="3">
    <source>
        <dbReference type="Proteomes" id="UP000740754"/>
    </source>
</evidence>
<dbReference type="InterPro" id="IPR013517">
    <property type="entry name" value="FG-GAP"/>
</dbReference>
<dbReference type="PANTHER" id="PTHR44103:SF1">
    <property type="entry name" value="PROPROTEIN CONVERTASE P"/>
    <property type="match status" value="1"/>
</dbReference>
<dbReference type="EMBL" id="JAAXKX010000049">
    <property type="protein sequence ID" value="NKN34723.1"/>
    <property type="molecule type" value="Genomic_DNA"/>
</dbReference>
<gene>
    <name evidence="2" type="ORF">HF203_16045</name>
</gene>
<dbReference type="PANTHER" id="PTHR44103">
    <property type="entry name" value="PROPROTEIN CONVERTASE P"/>
    <property type="match status" value="1"/>
</dbReference>
<feature type="non-terminal residue" evidence="2">
    <location>
        <position position="1"/>
    </location>
</feature>
<dbReference type="Pfam" id="PF13517">
    <property type="entry name" value="FG-GAP_3"/>
    <property type="match status" value="2"/>
</dbReference>
<dbReference type="SUPFAM" id="SSF69318">
    <property type="entry name" value="Integrin alpha N-terminal domain"/>
    <property type="match status" value="1"/>
</dbReference>
<accession>A0ABX1IB04</accession>
<sequence>SSAITNPFGLSDVGDNATPSLVDLDGDGDLDLVVGNWDGDLLFFENTGTASEAAFSSPSTNPFELTNTGYGAAPTFADIDSDGRLDAFVGIGAGYLIYFRNTGSATQPDFADAVTSPFGLTEVERAVKPTLADINGDGRLDLLVGGFSGDIWLFENTGSTTEPAFTSAVTNPYGLTDVGYLNSPVFADLDADGDLDALVGNYDGNLLLFLNGTPPGVTLSQSSVEVTEGGATATYTLVLDTQPGADVTVTLDTTNDQVGVDQTTLTFT</sequence>
<evidence type="ECO:0000256" key="1">
    <source>
        <dbReference type="ARBA" id="ARBA00022729"/>
    </source>
</evidence>
<name>A0ABX1IB04_9GAMM</name>
<dbReference type="InterPro" id="IPR028994">
    <property type="entry name" value="Integrin_alpha_N"/>
</dbReference>
<organism evidence="2 3">
    <name type="scientific">Marichromatium bheemlicum</name>
    <dbReference type="NCBI Taxonomy" id="365339"/>
    <lineage>
        <taxon>Bacteria</taxon>
        <taxon>Pseudomonadati</taxon>
        <taxon>Pseudomonadota</taxon>
        <taxon>Gammaproteobacteria</taxon>
        <taxon>Chromatiales</taxon>
        <taxon>Chromatiaceae</taxon>
        <taxon>Marichromatium</taxon>
    </lineage>
</organism>
<dbReference type="Proteomes" id="UP000740754">
    <property type="component" value="Unassembled WGS sequence"/>
</dbReference>
<comment type="caution">
    <text evidence="2">The sequence shown here is derived from an EMBL/GenBank/DDBJ whole genome shotgun (WGS) entry which is preliminary data.</text>
</comment>
<keyword evidence="3" id="KW-1185">Reference proteome</keyword>
<feature type="non-terminal residue" evidence="2">
    <location>
        <position position="268"/>
    </location>
</feature>
<dbReference type="RefSeq" id="WP_210424823.1">
    <property type="nucleotide sequence ID" value="NZ_JAAXKX010000049.1"/>
</dbReference>
<dbReference type="Gene3D" id="2.130.10.130">
    <property type="entry name" value="Integrin alpha, N-terminal"/>
    <property type="match status" value="1"/>
</dbReference>